<feature type="compositionally biased region" description="Low complexity" evidence="1">
    <location>
        <begin position="1177"/>
        <end position="1194"/>
    </location>
</feature>
<feature type="region of interest" description="Disordered" evidence="1">
    <location>
        <begin position="1512"/>
        <end position="1588"/>
    </location>
</feature>
<protein>
    <submittedName>
        <fullName evidence="2">Uncharacterized protein</fullName>
    </submittedName>
</protein>
<feature type="compositionally biased region" description="Low complexity" evidence="1">
    <location>
        <begin position="253"/>
        <end position="263"/>
    </location>
</feature>
<feature type="compositionally biased region" description="Low complexity" evidence="1">
    <location>
        <begin position="1064"/>
        <end position="1083"/>
    </location>
</feature>
<comment type="caution">
    <text evidence="2">The sequence shown here is derived from an EMBL/GenBank/DDBJ whole genome shotgun (WGS) entry which is preliminary data.</text>
</comment>
<feature type="compositionally biased region" description="Basic and acidic residues" evidence="1">
    <location>
        <begin position="1552"/>
        <end position="1566"/>
    </location>
</feature>
<feature type="compositionally biased region" description="Polar residues" evidence="1">
    <location>
        <begin position="898"/>
        <end position="930"/>
    </location>
</feature>
<feature type="region of interest" description="Disordered" evidence="1">
    <location>
        <begin position="1978"/>
        <end position="2044"/>
    </location>
</feature>
<evidence type="ECO:0000313" key="3">
    <source>
        <dbReference type="Proteomes" id="UP001620626"/>
    </source>
</evidence>
<feature type="compositionally biased region" description="Polar residues" evidence="1">
    <location>
        <begin position="565"/>
        <end position="579"/>
    </location>
</feature>
<sequence>MAIGHNELVRVAKNRKLNKDFDEVQIGNNHDEFGKYTVLVPNWSNVYQFIFANDNGLPFGREFKSAIKQMKKCLDDIVEDQESPTHHGIKTICTLPRKVNRQYDYKNWANKIDQLRNGQNIFKCKKWTKRQEVDKLNKIFKAIFEGKAIPEIICDQITLRKGYKRNKNGKTNNVEATRNGSDAESENSDSDTVHLTPKVATAATVPKSPPPRSEPSPKAMIGFKSSPKKPRKLNATANPLHSSNGNYYGMLGPPKSTPKSSSKLNSNAKPSQYRNIGGTVDDYYGGNKEDSETDMEEADPLNKRTPPKKHRKKEKLSDSRKLAQFPSTPGYGIHDGSKNGGNSIPTKHGISTPTHKPSGNNSPKRSHSPNQHSPSNSLKYSSPTKAAYSRRTLNLPVNPQHKNNTNYNSLTSEQSVQNLHNANNGGHRIHKNDGYGSPAGSTNMNSLSKSPSANNSPKEAGYSNPTSNIHINTSHNSPKNEQKGRNLHNPNNTGHSNHNNQGYSSPAVKKNVNLIPKFFFDNNSQEKANNSNLAANIPVKSMSKSLSANNSPKKAAYSKPAENIPVNSMSKSLSANNSPKKADYSNPAENISVVSMSKSLSANNSPKKAAYSNPAENIPVNSMSKSLSANNSPKKTPYSNPAENIPVNSMSKSLSANNSPKKAAYSNPAENIPVNSMSKTLSANNSPKKTPYSNAAENSNPTANIPVNAIHQNDISHNSPNSEQKGRDLHNTSNQGYNSHKSVWYSPVVKKDTKPMYKSFSANNSPKKAAYSNSTANMHLNSIHQNNTSHKSPKNKQKGRDDHNSRNPGYNSLNNERYSSPARKKDVNSMYKSFSANVSPAKSINTVSTANSKIKAYSDPENSRAFGYSRLTRRENDMPSLSSTSSPGSSINMSTSSQPNTPGNSSPARSNNIMDPSSNSEEHQNSTSRAIPSPIKSGYSSQSKSKNSHATTRAMQKAYSNSPTESGKNKHMPSNANPSGYGSPSGNLNATTQSSSSEEMHSSKGSNSTPTKSSTSEGTYDSSEATSGEKYSTPASSVEALNRAGTRRLQCFSPLNSGTDAYCSPPSDANSSETSSSEKYSTPASSVEVLNRAGIRRLQCFSPLNSGTDAYCSPPSDANSGETNRSSSTETYSSPASSRNGYHTTNLPLSSPPFSSSAASSPDMPKNGRVHPIMPNSSSSSSLPSFETITNTTVTEEEASDNDEKYYTFPSSHDDRTSSQKPKFSPTISLKTENEELRKLNDFAARDPDLWLNDQQNTEPPNWHCARLMGAERRLCEEWKAIHRAIVRFIIFFAIKNAKAFVPTMVVDDQLLATVAVRPRLWPAHAQIDTIQTGIGTMPNLGRKPPFLNGKPAYEKRGGMALTFAMLRVKDAYKWHGTFVEDALKFTNKAMVEKVEGWANFVGNFLHTPTHVWAYHYMGTDFEVNDVPKVEEILKIARELLVPILQNSLILDGIVNDDPNFPEPPLPIVVRNTANTKQIKNSLIPKTKDKYVLYDNPLFQQTQDHKLWQTEEYPKNGGTNWTVAPNANFNGRSNDSDSENAAIGRAITSSESDQKNYQTDHNEHSDSSISAVSMKSDSEKSDDEMEEKMVKNYAEPSVNKNDQMLVQKWEEIERNLREQFEKRGAERYKKRLEIADPYDAGQLIVREHGMKRIILIPREDEIARTVYRIESRGAGSEIKEKALGKSIEQSWQNAKKCLKFATNNNKEQQENNGRQLCKMPILTNERAEAYQQWAAIGREMQRRGIPPLYERNGEIMDENELMLLLEKAFNALVNGEPKIPRIPKKVKRTETLTKYHTKIANEKRTNEQRMPEQNLIKSRAISAKFGGKVPIDYGGLKGYGERHKFPTDYYEKKENQNMGRTSELSTNSSQINAKAFNRQIPEKHHRSIAHNYFENSYKENKLKQARKIMEQEEAAELAREKKREEEERRKKKWEKSERALREEEKREEEHRRKLVEERKYREKAMQREWEKREAEQMRKHREKHIELEEKRKMQKMESEKREKDEAKLHEELRKRQKAWNVQLSSRTAEGKGAKPVNHHFGTIY</sequence>
<dbReference type="EMBL" id="JBICBT010000602">
    <property type="protein sequence ID" value="KAL3107949.1"/>
    <property type="molecule type" value="Genomic_DNA"/>
</dbReference>
<feature type="compositionally biased region" description="Low complexity" evidence="1">
    <location>
        <begin position="880"/>
        <end position="897"/>
    </location>
</feature>
<reference evidence="2 3" key="1">
    <citation type="submission" date="2024-10" db="EMBL/GenBank/DDBJ databases">
        <authorList>
            <person name="Kim D."/>
        </authorList>
    </citation>
    <scope>NUCLEOTIDE SEQUENCE [LARGE SCALE GENOMIC DNA]</scope>
    <source>
        <strain evidence="2">BH-2024</strain>
    </source>
</reference>
<feature type="compositionally biased region" description="Polar residues" evidence="1">
    <location>
        <begin position="619"/>
        <end position="660"/>
    </location>
</feature>
<feature type="region of interest" description="Disordered" evidence="1">
    <location>
        <begin position="419"/>
        <end position="506"/>
    </location>
</feature>
<proteinExistence type="predicted"/>
<feature type="compositionally biased region" description="Polar residues" evidence="1">
    <location>
        <begin position="731"/>
        <end position="740"/>
    </location>
</feature>
<feature type="region of interest" description="Disordered" evidence="1">
    <location>
        <begin position="871"/>
        <end position="1039"/>
    </location>
</feature>
<feature type="compositionally biased region" description="Polar residues" evidence="1">
    <location>
        <begin position="1517"/>
        <end position="1533"/>
    </location>
</feature>
<feature type="region of interest" description="Disordered" evidence="1">
    <location>
        <begin position="1059"/>
        <end position="1084"/>
    </location>
</feature>
<feature type="compositionally biased region" description="Polar residues" evidence="1">
    <location>
        <begin position="806"/>
        <end position="818"/>
    </location>
</feature>
<feature type="compositionally biased region" description="Low complexity" evidence="1">
    <location>
        <begin position="933"/>
        <end position="945"/>
    </location>
</feature>
<feature type="compositionally biased region" description="Polar residues" evidence="1">
    <location>
        <begin position="169"/>
        <end position="182"/>
    </location>
</feature>
<accession>A0ABD2L0B7</accession>
<feature type="compositionally biased region" description="Polar residues" evidence="1">
    <location>
        <begin position="340"/>
        <end position="363"/>
    </location>
</feature>
<feature type="region of interest" description="Disordered" evidence="1">
    <location>
        <begin position="1918"/>
        <end position="1954"/>
    </location>
</feature>
<feature type="compositionally biased region" description="Basic and acidic residues" evidence="1">
    <location>
        <begin position="1202"/>
        <end position="1218"/>
    </location>
</feature>
<feature type="region of interest" description="Disordered" evidence="1">
    <location>
        <begin position="165"/>
        <end position="387"/>
    </location>
</feature>
<feature type="compositionally biased region" description="Polar residues" evidence="1">
    <location>
        <begin position="439"/>
        <end position="477"/>
    </location>
</feature>
<dbReference type="Proteomes" id="UP001620626">
    <property type="component" value="Unassembled WGS sequence"/>
</dbReference>
<gene>
    <name evidence="2" type="ORF">niasHT_012857</name>
</gene>
<feature type="compositionally biased region" description="Polar residues" evidence="1">
    <location>
        <begin position="235"/>
        <end position="246"/>
    </location>
</feature>
<feature type="compositionally biased region" description="Low complexity" evidence="1">
    <location>
        <begin position="1147"/>
        <end position="1162"/>
    </location>
</feature>
<feature type="compositionally biased region" description="Polar residues" evidence="1">
    <location>
        <begin position="673"/>
        <end position="723"/>
    </location>
</feature>
<name>A0ABD2L0B7_9BILA</name>
<evidence type="ECO:0000313" key="2">
    <source>
        <dbReference type="EMBL" id="KAL3107949.1"/>
    </source>
</evidence>
<evidence type="ECO:0000256" key="1">
    <source>
        <dbReference type="SAM" id="MobiDB-lite"/>
    </source>
</evidence>
<feature type="region of interest" description="Disordered" evidence="1">
    <location>
        <begin position="543"/>
        <end position="586"/>
    </location>
</feature>
<keyword evidence="3" id="KW-1185">Reference proteome</keyword>
<feature type="compositionally biased region" description="Polar residues" evidence="1">
    <location>
        <begin position="264"/>
        <end position="274"/>
    </location>
</feature>
<feature type="compositionally biased region" description="Polar residues" evidence="1">
    <location>
        <begin position="1009"/>
        <end position="1036"/>
    </location>
</feature>
<feature type="region of interest" description="Disordered" evidence="1">
    <location>
        <begin position="598"/>
        <end position="740"/>
    </location>
</feature>
<feature type="compositionally biased region" description="Basic residues" evidence="1">
    <location>
        <begin position="305"/>
        <end position="314"/>
    </location>
</feature>
<feature type="compositionally biased region" description="Low complexity" evidence="1">
    <location>
        <begin position="368"/>
        <end position="377"/>
    </location>
</feature>
<feature type="region of interest" description="Disordered" evidence="1">
    <location>
        <begin position="1112"/>
        <end position="1227"/>
    </location>
</feature>
<feature type="region of interest" description="Disordered" evidence="1">
    <location>
        <begin position="784"/>
        <end position="823"/>
    </location>
</feature>
<feature type="compositionally biased region" description="Low complexity" evidence="1">
    <location>
        <begin position="488"/>
        <end position="500"/>
    </location>
</feature>
<feature type="compositionally biased region" description="Polar residues" evidence="1">
    <location>
        <begin position="949"/>
        <end position="993"/>
    </location>
</feature>
<organism evidence="2 3">
    <name type="scientific">Heterodera trifolii</name>
    <dbReference type="NCBI Taxonomy" id="157864"/>
    <lineage>
        <taxon>Eukaryota</taxon>
        <taxon>Metazoa</taxon>
        <taxon>Ecdysozoa</taxon>
        <taxon>Nematoda</taxon>
        <taxon>Chromadorea</taxon>
        <taxon>Rhabditida</taxon>
        <taxon>Tylenchina</taxon>
        <taxon>Tylenchomorpha</taxon>
        <taxon>Tylenchoidea</taxon>
        <taxon>Heteroderidae</taxon>
        <taxon>Heteroderinae</taxon>
        <taxon>Heterodera</taxon>
    </lineage>
</organism>
<feature type="compositionally biased region" description="Low complexity" evidence="1">
    <location>
        <begin position="1123"/>
        <end position="1138"/>
    </location>
</feature>
<feature type="compositionally biased region" description="Polar residues" evidence="1">
    <location>
        <begin position="543"/>
        <end position="552"/>
    </location>
</feature>
<feature type="compositionally biased region" description="Basic and acidic residues" evidence="1">
    <location>
        <begin position="1978"/>
        <end position="2013"/>
    </location>
</feature>